<reference evidence="2 3" key="1">
    <citation type="submission" date="2014-09" db="EMBL/GenBank/DDBJ databases">
        <title>Xanthomonadaceae 3.5X direct submission.</title>
        <authorList>
            <person name="Fang T."/>
            <person name="Wang H."/>
        </authorList>
    </citation>
    <scope>NUCLEOTIDE SEQUENCE [LARGE SCALE GENOMIC DNA]</scope>
    <source>
        <strain evidence="2 3">3.5X</strain>
    </source>
</reference>
<dbReference type="HOGENOM" id="CLU_1783801_0_0_6"/>
<feature type="transmembrane region" description="Helical" evidence="1">
    <location>
        <begin position="12"/>
        <end position="34"/>
    </location>
</feature>
<dbReference type="AlphaFoldDB" id="A0A099CW76"/>
<dbReference type="EMBL" id="JROI01000013">
    <property type="protein sequence ID" value="KGI77285.1"/>
    <property type="molecule type" value="Genomic_DNA"/>
</dbReference>
<sequence length="151" mass="15934">MPENTHSTSLLTLLFSTFSAAMIALAAGALWLLLDLFAPQLQATVWLALPLGLLLGHVMRHWVIDASWPAAVLAVLATLVACGYMRFLLAAADLAGTFGMTYMQSLHRAGSGMLAHLAWISLSPGAIAVYLVAAALAGFLAWRGSLRGKTA</sequence>
<comment type="caution">
    <text evidence="2">The sequence shown here is derived from an EMBL/GenBank/DDBJ whole genome shotgun (WGS) entry which is preliminary data.</text>
</comment>
<keyword evidence="1" id="KW-0812">Transmembrane</keyword>
<feature type="transmembrane region" description="Helical" evidence="1">
    <location>
        <begin position="116"/>
        <end position="142"/>
    </location>
</feature>
<keyword evidence="3" id="KW-1185">Reference proteome</keyword>
<protein>
    <submittedName>
        <fullName evidence="2">Uncharacterized protein</fullName>
    </submittedName>
</protein>
<accession>A0A099CW76</accession>
<feature type="transmembrane region" description="Helical" evidence="1">
    <location>
        <begin position="40"/>
        <end position="58"/>
    </location>
</feature>
<evidence type="ECO:0000313" key="3">
    <source>
        <dbReference type="Proteomes" id="UP000029708"/>
    </source>
</evidence>
<organism evidence="2 3">
    <name type="scientific">Oleiagrimonas soli</name>
    <dbReference type="NCBI Taxonomy" id="1543381"/>
    <lineage>
        <taxon>Bacteria</taxon>
        <taxon>Pseudomonadati</taxon>
        <taxon>Pseudomonadota</taxon>
        <taxon>Gammaproteobacteria</taxon>
        <taxon>Lysobacterales</taxon>
        <taxon>Rhodanobacteraceae</taxon>
        <taxon>Oleiagrimonas</taxon>
    </lineage>
</organism>
<evidence type="ECO:0000313" key="2">
    <source>
        <dbReference type="EMBL" id="KGI77285.1"/>
    </source>
</evidence>
<feature type="transmembrane region" description="Helical" evidence="1">
    <location>
        <begin position="70"/>
        <end position="96"/>
    </location>
</feature>
<proteinExistence type="predicted"/>
<keyword evidence="1" id="KW-0472">Membrane</keyword>
<dbReference type="Proteomes" id="UP000029708">
    <property type="component" value="Unassembled WGS sequence"/>
</dbReference>
<evidence type="ECO:0000256" key="1">
    <source>
        <dbReference type="SAM" id="Phobius"/>
    </source>
</evidence>
<name>A0A099CW76_9GAMM</name>
<keyword evidence="1" id="KW-1133">Transmembrane helix</keyword>
<gene>
    <name evidence="2" type="ORF">LF63_0111345</name>
</gene>